<evidence type="ECO:0000259" key="1">
    <source>
        <dbReference type="Pfam" id="PF00149"/>
    </source>
</evidence>
<dbReference type="EMBL" id="BJYU01000022">
    <property type="protein sequence ID" value="GEO14375.1"/>
    <property type="molecule type" value="Genomic_DNA"/>
</dbReference>
<dbReference type="RefSeq" id="WP_373867362.1">
    <property type="nucleotide sequence ID" value="NZ_BJYU01000022.1"/>
</dbReference>
<proteinExistence type="predicted"/>
<feature type="domain" description="Calcineurin-like phosphoesterase" evidence="1">
    <location>
        <begin position="4"/>
        <end position="194"/>
    </location>
</feature>
<dbReference type="PANTHER" id="PTHR42850:SF4">
    <property type="entry name" value="ZINC-DEPENDENT ENDOPOLYPHOSPHATASE"/>
    <property type="match status" value="1"/>
</dbReference>
<dbReference type="CDD" id="cd00144">
    <property type="entry name" value="MPP_PPP_family"/>
    <property type="match status" value="1"/>
</dbReference>
<organism evidence="2 3">
    <name type="scientific">Microvirga aerophila</name>
    <dbReference type="NCBI Taxonomy" id="670291"/>
    <lineage>
        <taxon>Bacteria</taxon>
        <taxon>Pseudomonadati</taxon>
        <taxon>Pseudomonadota</taxon>
        <taxon>Alphaproteobacteria</taxon>
        <taxon>Hyphomicrobiales</taxon>
        <taxon>Methylobacteriaceae</taxon>
        <taxon>Microvirga</taxon>
    </lineage>
</organism>
<dbReference type="InterPro" id="IPR050126">
    <property type="entry name" value="Ap4A_hydrolase"/>
</dbReference>
<name>A0A512BR45_9HYPH</name>
<dbReference type="SUPFAM" id="SSF56300">
    <property type="entry name" value="Metallo-dependent phosphatases"/>
    <property type="match status" value="1"/>
</dbReference>
<gene>
    <name evidence="2" type="ORF">MAE02_20710</name>
</gene>
<dbReference type="Gene3D" id="3.60.21.10">
    <property type="match status" value="1"/>
</dbReference>
<dbReference type="Proteomes" id="UP000321085">
    <property type="component" value="Unassembled WGS sequence"/>
</dbReference>
<dbReference type="PANTHER" id="PTHR42850">
    <property type="entry name" value="METALLOPHOSPHOESTERASE"/>
    <property type="match status" value="1"/>
</dbReference>
<evidence type="ECO:0000313" key="2">
    <source>
        <dbReference type="EMBL" id="GEO14375.1"/>
    </source>
</evidence>
<dbReference type="GO" id="GO:0005737">
    <property type="term" value="C:cytoplasm"/>
    <property type="evidence" value="ECO:0007669"/>
    <property type="project" value="TreeGrafter"/>
</dbReference>
<sequence>MMTYAIGDIHGRQDLLLLLLDRIRDHAGDRLHKLVFLGDYIDRGPDSAAVIETVLTLQDARPETVMCLMGNHESMLLRAVSDPTVTYWWLRNGGDATLVSFGVREPASLPAHVLEWLRSLPVSFEDETHYYVHAGLRPGRRLQEQSDEDKLWIREPFLDVDWDFGRHVVHGHTPVLTGGPETRPFRTNLDTGAVFQGILTAGIFDERQGPPTGFISASLPD</sequence>
<dbReference type="GO" id="GO:0110154">
    <property type="term" value="P:RNA decapping"/>
    <property type="evidence" value="ECO:0007669"/>
    <property type="project" value="TreeGrafter"/>
</dbReference>
<keyword evidence="3" id="KW-1185">Reference proteome</keyword>
<dbReference type="InterPro" id="IPR004843">
    <property type="entry name" value="Calcineurin-like_PHP"/>
</dbReference>
<protein>
    <submittedName>
        <fullName evidence="2">Metallophosphoesterase</fullName>
    </submittedName>
</protein>
<accession>A0A512BR45</accession>
<reference evidence="2 3" key="1">
    <citation type="submission" date="2019-07" db="EMBL/GenBank/DDBJ databases">
        <title>Whole genome shotgun sequence of Microvirga aerophila NBRC 106136.</title>
        <authorList>
            <person name="Hosoyama A."/>
            <person name="Uohara A."/>
            <person name="Ohji S."/>
            <person name="Ichikawa N."/>
        </authorList>
    </citation>
    <scope>NUCLEOTIDE SEQUENCE [LARGE SCALE GENOMIC DNA]</scope>
    <source>
        <strain evidence="2 3">NBRC 106136</strain>
    </source>
</reference>
<comment type="caution">
    <text evidence="2">The sequence shown here is derived from an EMBL/GenBank/DDBJ whole genome shotgun (WGS) entry which is preliminary data.</text>
</comment>
<dbReference type="InterPro" id="IPR029052">
    <property type="entry name" value="Metallo-depent_PP-like"/>
</dbReference>
<dbReference type="Pfam" id="PF00149">
    <property type="entry name" value="Metallophos"/>
    <property type="match status" value="1"/>
</dbReference>
<dbReference type="AlphaFoldDB" id="A0A512BR45"/>
<dbReference type="GO" id="GO:0008803">
    <property type="term" value="F:bis(5'-nucleosyl)-tetraphosphatase (symmetrical) activity"/>
    <property type="evidence" value="ECO:0007669"/>
    <property type="project" value="TreeGrafter"/>
</dbReference>
<dbReference type="GO" id="GO:0016791">
    <property type="term" value="F:phosphatase activity"/>
    <property type="evidence" value="ECO:0007669"/>
    <property type="project" value="TreeGrafter"/>
</dbReference>
<evidence type="ECO:0000313" key="3">
    <source>
        <dbReference type="Proteomes" id="UP000321085"/>
    </source>
</evidence>